<proteinExistence type="predicted"/>
<comment type="caution">
    <text evidence="1">The sequence shown here is derived from an EMBL/GenBank/DDBJ whole genome shotgun (WGS) entry which is preliminary data.</text>
</comment>
<evidence type="ECO:0000313" key="1">
    <source>
        <dbReference type="EMBL" id="MBF4434730.1"/>
    </source>
</evidence>
<name>A0AAW4BAJ6_VIBAN</name>
<accession>A0AAW4BAJ6</accession>
<evidence type="ECO:0000313" key="2">
    <source>
        <dbReference type="Proteomes" id="UP000786185"/>
    </source>
</evidence>
<organism evidence="1 2">
    <name type="scientific">Vibrio anguillarum</name>
    <name type="common">Listonella anguillarum</name>
    <dbReference type="NCBI Taxonomy" id="55601"/>
    <lineage>
        <taxon>Bacteria</taxon>
        <taxon>Pseudomonadati</taxon>
        <taxon>Pseudomonadota</taxon>
        <taxon>Gammaproteobacteria</taxon>
        <taxon>Vibrionales</taxon>
        <taxon>Vibrionaceae</taxon>
        <taxon>Vibrio</taxon>
    </lineage>
</organism>
<dbReference type="AlphaFoldDB" id="A0AAW4BAJ6"/>
<gene>
    <name evidence="1" type="ORF">ERJ77_09420</name>
</gene>
<dbReference type="Proteomes" id="UP000786185">
    <property type="component" value="Unassembled WGS sequence"/>
</dbReference>
<protein>
    <submittedName>
        <fullName evidence="1">WavE lipopolysaccharide synthesis family protein</fullName>
    </submittedName>
</protein>
<feature type="non-terminal residue" evidence="1">
    <location>
        <position position="1"/>
    </location>
</feature>
<sequence length="62" mass="7866">FKLDTKFQRWKWLYEKEFLKTKSTPLKFKFFWYFSFMIKTLKKGVRLKLRKMLTPIVIKVRE</sequence>
<dbReference type="EMBL" id="SCLC01000005">
    <property type="protein sequence ID" value="MBF4434730.1"/>
    <property type="molecule type" value="Genomic_DNA"/>
</dbReference>
<reference evidence="1" key="1">
    <citation type="journal article" date="2021" name="PeerJ">
        <title>Analysis of 44 Vibrio anguillarum genomes reveals high genetic diversity.</title>
        <authorList>
            <person name="Hansen M.J."/>
            <person name="Dalsgaard I."/>
        </authorList>
    </citation>
    <scope>NUCLEOTIDE SEQUENCE</scope>
    <source>
        <strain evidence="1">850617-1/1</strain>
    </source>
</reference>